<feature type="domain" description="CSC1/OSCA1-like 7TM region" evidence="9">
    <location>
        <begin position="430"/>
        <end position="690"/>
    </location>
</feature>
<evidence type="ECO:0000256" key="8">
    <source>
        <dbReference type="SAM" id="Phobius"/>
    </source>
</evidence>
<keyword evidence="4 8" id="KW-0812">Transmembrane</keyword>
<dbReference type="AlphaFoldDB" id="A0A553PPS1"/>
<feature type="transmembrane region" description="Helical" evidence="8">
    <location>
        <begin position="515"/>
        <end position="542"/>
    </location>
</feature>
<feature type="transmembrane region" description="Helical" evidence="8">
    <location>
        <begin position="201"/>
        <end position="220"/>
    </location>
</feature>
<feature type="region of interest" description="Disordered" evidence="7">
    <location>
        <begin position="774"/>
        <end position="811"/>
    </location>
</feature>
<evidence type="ECO:0000313" key="12">
    <source>
        <dbReference type="EMBL" id="TRY79682.1"/>
    </source>
</evidence>
<feature type="transmembrane region" description="Helical" evidence="8">
    <location>
        <begin position="155"/>
        <end position="176"/>
    </location>
</feature>
<keyword evidence="6 8" id="KW-0472">Membrane</keyword>
<dbReference type="InterPro" id="IPR045122">
    <property type="entry name" value="Csc1-like"/>
</dbReference>
<evidence type="ECO:0000256" key="6">
    <source>
        <dbReference type="ARBA" id="ARBA00023136"/>
    </source>
</evidence>
<feature type="compositionally biased region" description="Polar residues" evidence="7">
    <location>
        <begin position="774"/>
        <end position="790"/>
    </location>
</feature>
<evidence type="ECO:0000256" key="5">
    <source>
        <dbReference type="ARBA" id="ARBA00022989"/>
    </source>
</evidence>
<feature type="domain" description="CSC1/OSCA1-like cytosolic" evidence="11">
    <location>
        <begin position="237"/>
        <end position="419"/>
    </location>
</feature>
<evidence type="ECO:0000256" key="2">
    <source>
        <dbReference type="ARBA" id="ARBA00007779"/>
    </source>
</evidence>
<keyword evidence="3" id="KW-0813">Transport</keyword>
<dbReference type="PANTHER" id="PTHR13018:SF5">
    <property type="entry name" value="RE44586P"/>
    <property type="match status" value="1"/>
</dbReference>
<dbReference type="GO" id="GO:0005886">
    <property type="term" value="C:plasma membrane"/>
    <property type="evidence" value="ECO:0007669"/>
    <property type="project" value="TreeGrafter"/>
</dbReference>
<name>A0A553PPS1_TIGCA</name>
<accession>A0A553PPS1</accession>
<evidence type="ECO:0000259" key="10">
    <source>
        <dbReference type="Pfam" id="PF13967"/>
    </source>
</evidence>
<protein>
    <recommendedName>
        <fullName evidence="14">CSC1/OSCA1-like cytosolic domain-containing protein</fullName>
    </recommendedName>
</protein>
<evidence type="ECO:0008006" key="14">
    <source>
        <dbReference type="Google" id="ProtNLM"/>
    </source>
</evidence>
<dbReference type="Pfam" id="PF14703">
    <property type="entry name" value="PHM7_cyt"/>
    <property type="match status" value="1"/>
</dbReference>
<keyword evidence="13" id="KW-1185">Reference proteome</keyword>
<feature type="transmembrane region" description="Helical" evidence="8">
    <location>
        <begin position="562"/>
        <end position="581"/>
    </location>
</feature>
<keyword evidence="5 8" id="KW-1133">Transmembrane helix</keyword>
<dbReference type="InterPro" id="IPR032880">
    <property type="entry name" value="CSC1/OSCA1-like_N"/>
</dbReference>
<evidence type="ECO:0000256" key="3">
    <source>
        <dbReference type="ARBA" id="ARBA00022448"/>
    </source>
</evidence>
<gene>
    <name evidence="12" type="ORF">TCAL_11916</name>
</gene>
<dbReference type="Pfam" id="PF02714">
    <property type="entry name" value="RSN1_7TM"/>
    <property type="match status" value="1"/>
</dbReference>
<evidence type="ECO:0000259" key="11">
    <source>
        <dbReference type="Pfam" id="PF14703"/>
    </source>
</evidence>
<feature type="transmembrane region" description="Helical" evidence="8">
    <location>
        <begin position="33"/>
        <end position="50"/>
    </location>
</feature>
<dbReference type="OrthoDB" id="1689567at2759"/>
<reference evidence="12 13" key="1">
    <citation type="journal article" date="2018" name="Nat. Ecol. Evol.">
        <title>Genomic signatures of mitonuclear coevolution across populations of Tigriopus californicus.</title>
        <authorList>
            <person name="Barreto F.S."/>
            <person name="Watson E.T."/>
            <person name="Lima T.G."/>
            <person name="Willett C.S."/>
            <person name="Edmands S."/>
            <person name="Li W."/>
            <person name="Burton R.S."/>
        </authorList>
    </citation>
    <scope>NUCLEOTIDE SEQUENCE [LARGE SCALE GENOMIC DNA]</scope>
    <source>
        <strain evidence="12 13">San Diego</strain>
    </source>
</reference>
<dbReference type="EMBL" id="VCGU01000002">
    <property type="protein sequence ID" value="TRY79682.1"/>
    <property type="molecule type" value="Genomic_DNA"/>
</dbReference>
<comment type="caution">
    <text evidence="12">The sequence shown here is derived from an EMBL/GenBank/DDBJ whole genome shotgun (WGS) entry which is preliminary data.</text>
</comment>
<evidence type="ECO:0000256" key="7">
    <source>
        <dbReference type="SAM" id="MobiDB-lite"/>
    </source>
</evidence>
<dbReference type="Proteomes" id="UP000318571">
    <property type="component" value="Chromosome 6"/>
</dbReference>
<evidence type="ECO:0000259" key="9">
    <source>
        <dbReference type="Pfam" id="PF02714"/>
    </source>
</evidence>
<evidence type="ECO:0000256" key="1">
    <source>
        <dbReference type="ARBA" id="ARBA00004141"/>
    </source>
</evidence>
<dbReference type="InterPro" id="IPR027815">
    <property type="entry name" value="CSC1/OSCA1-like_cyt"/>
</dbReference>
<comment type="subcellular location">
    <subcellularLocation>
        <location evidence="1">Membrane</location>
        <topology evidence="1">Multi-pass membrane protein</topology>
    </subcellularLocation>
</comment>
<dbReference type="Pfam" id="PF13967">
    <property type="entry name" value="RSN1_TM"/>
    <property type="match status" value="1"/>
</dbReference>
<dbReference type="InterPro" id="IPR003864">
    <property type="entry name" value="CSC1/OSCA1-like_7TM"/>
</dbReference>
<evidence type="ECO:0000256" key="4">
    <source>
        <dbReference type="ARBA" id="ARBA00022692"/>
    </source>
</evidence>
<dbReference type="PANTHER" id="PTHR13018">
    <property type="entry name" value="PROBABLE MEMBRANE PROTEIN DUF221-RELATED"/>
    <property type="match status" value="1"/>
</dbReference>
<feature type="transmembrane region" description="Helical" evidence="8">
    <location>
        <begin position="432"/>
        <end position="452"/>
    </location>
</feature>
<feature type="domain" description="CSC1/OSCA1-like N-terminal transmembrane" evidence="10">
    <location>
        <begin position="121"/>
        <end position="219"/>
    </location>
</feature>
<organism evidence="12 13">
    <name type="scientific">Tigriopus californicus</name>
    <name type="common">Marine copepod</name>
    <dbReference type="NCBI Taxonomy" id="6832"/>
    <lineage>
        <taxon>Eukaryota</taxon>
        <taxon>Metazoa</taxon>
        <taxon>Ecdysozoa</taxon>
        <taxon>Arthropoda</taxon>
        <taxon>Crustacea</taxon>
        <taxon>Multicrustacea</taxon>
        <taxon>Hexanauplia</taxon>
        <taxon>Copepoda</taxon>
        <taxon>Harpacticoida</taxon>
        <taxon>Harpacticidae</taxon>
        <taxon>Tigriopus</taxon>
    </lineage>
</organism>
<dbReference type="GO" id="GO:0005227">
    <property type="term" value="F:calcium-activated cation channel activity"/>
    <property type="evidence" value="ECO:0007669"/>
    <property type="project" value="InterPro"/>
</dbReference>
<dbReference type="OMA" id="DPTQVIW"/>
<evidence type="ECO:0000313" key="13">
    <source>
        <dbReference type="Proteomes" id="UP000318571"/>
    </source>
</evidence>
<proteinExistence type="inferred from homology"/>
<feature type="transmembrane region" description="Helical" evidence="8">
    <location>
        <begin position="675"/>
        <end position="696"/>
    </location>
</feature>
<feature type="transmembrane region" description="Helical" evidence="8">
    <location>
        <begin position="623"/>
        <end position="647"/>
    </location>
</feature>
<sequence>MSETEKCKLYINEHNETNPYHIKNAYGGIPQNLITNLILLAVLLVTFLILRKSAWKVVNRIVKKDDLDRWTHVFFSFTENLISGGQDKTDGGPVEAGDEVINNRGSRRLPIRRQSSITETMTFGQWLASIFTSSDDDIEAKCGVDARQYVRFIRYIIIFLTLVVILSIGVILPLNFQGTLQGDKTSFEHTTLVNLDPSSDYLWVHVALSFLFFPLAIAIMRKFSVDVEFQDVSLEISRTLMIEKVPKYLCKVEEITRHFTEAFANVEVKEVRFAYDVEKLKAIHDDLVEVRLAKEYCERNQELGRGPITMYPIQCSRCCSCCCCCCVKAENGLEYYTAEETRLTTAFDKEKESALRTPLGIVFITFQSVNMSKLVFDAHRQGFFSWNWEPPYSTLSSILRPKQWKITYAPTPDDIYWENLSVERRYLLLKKIIINICLFIITFFLTTPEYLVSQTDYIVKLFGESLALPSSLVDFLPTIMLWGFTAFMPLLVSWSDRFLGHWTRSAENHAIMKKTFWYLLFMVVFLPTFGFTTAQASFNFIFNEGKNDTYRWECVFLPDSGAFFVNYIITTALVGAGLELIRFPELFFYTIRICWSKSEADIPAIRRAMKYEFRFGEQYARMMLILCMTMMYCLSCPLIVPFGWLYFVTRYYVDRHNLLYVYKPSKINKEVHSTAISFVVLSTLVLLFFMTVFTVIRSGSLSELTMKSKVEIGLFLLAVNIFSAQLWSDTCKKFSPIEFIECTYLRESETLSQNHTYIPDILLPHFRALKMLNRGSSQRSTKSNRAQTSEDSIDPVPSPQYGTFHAEVETH</sequence>
<comment type="similarity">
    <text evidence="2">Belongs to the CSC1 (TC 1.A.17) family.</text>
</comment>
<feature type="transmembrane region" description="Helical" evidence="8">
    <location>
        <begin position="472"/>
        <end position="494"/>
    </location>
</feature>